<evidence type="ECO:0000256" key="7">
    <source>
        <dbReference type="ARBA" id="ARBA00024033"/>
    </source>
</evidence>
<protein>
    <submittedName>
        <fullName evidence="8">Polyprenol-phosphate-mannose-dependent alpha-(1-2)-phosphatidylinositol pentamannoside mannosyltransferase</fullName>
        <ecNumber evidence="8">2.4.1.-</ecNumber>
    </submittedName>
</protein>
<dbReference type="GO" id="GO:0005886">
    <property type="term" value="C:plasma membrane"/>
    <property type="evidence" value="ECO:0007669"/>
    <property type="project" value="UniProtKB-SubCell"/>
</dbReference>
<dbReference type="AlphaFoldDB" id="A0A0U0ZTC1"/>
<evidence type="ECO:0000313" key="8">
    <source>
        <dbReference type="EMBL" id="CPV67428.1"/>
    </source>
</evidence>
<dbReference type="RefSeq" id="WP_016892711.1">
    <property type="nucleotide sequence ID" value="NZ_CSWP01000010.1"/>
</dbReference>
<keyword evidence="6" id="KW-0472">Membrane</keyword>
<evidence type="ECO:0000256" key="2">
    <source>
        <dbReference type="ARBA" id="ARBA00022475"/>
    </source>
</evidence>
<dbReference type="EMBL" id="CSWP01000010">
    <property type="protein sequence ID" value="CPV67428.1"/>
    <property type="molecule type" value="Genomic_DNA"/>
</dbReference>
<comment type="subcellular location">
    <subcellularLocation>
        <location evidence="1">Cell membrane</location>
        <topology evidence="1">Multi-pass membrane protein</topology>
    </subcellularLocation>
</comment>
<evidence type="ECO:0000313" key="9">
    <source>
        <dbReference type="Proteomes" id="UP000045782"/>
    </source>
</evidence>
<name>A0A0U0ZTC1_9MYCO</name>
<dbReference type="Proteomes" id="UP000045782">
    <property type="component" value="Unassembled WGS sequence"/>
</dbReference>
<evidence type="ECO:0000256" key="3">
    <source>
        <dbReference type="ARBA" id="ARBA00022679"/>
    </source>
</evidence>
<organism evidence="8 9">
    <name type="scientific">Mycobacteroides abscessus</name>
    <dbReference type="NCBI Taxonomy" id="36809"/>
    <lineage>
        <taxon>Bacteria</taxon>
        <taxon>Bacillati</taxon>
        <taxon>Actinomycetota</taxon>
        <taxon>Actinomycetes</taxon>
        <taxon>Mycobacteriales</taxon>
        <taxon>Mycobacteriaceae</taxon>
        <taxon>Mycobacteroides</taxon>
    </lineage>
</organism>
<keyword evidence="4" id="KW-0812">Transmembrane</keyword>
<keyword evidence="5" id="KW-1133">Transmembrane helix</keyword>
<comment type="similarity">
    <text evidence="7">Belongs to the glycosyltransferase 87 family.</text>
</comment>
<evidence type="ECO:0000256" key="5">
    <source>
        <dbReference type="ARBA" id="ARBA00022989"/>
    </source>
</evidence>
<keyword evidence="8" id="KW-0328">Glycosyltransferase</keyword>
<evidence type="ECO:0000256" key="1">
    <source>
        <dbReference type="ARBA" id="ARBA00004651"/>
    </source>
</evidence>
<accession>A0A0U0ZTC1</accession>
<evidence type="ECO:0000256" key="6">
    <source>
        <dbReference type="ARBA" id="ARBA00023136"/>
    </source>
</evidence>
<keyword evidence="2" id="KW-1003">Cell membrane</keyword>
<dbReference type="InterPro" id="IPR018584">
    <property type="entry name" value="GT87"/>
</dbReference>
<sequence>MTVRIMSWRTAGFWLAAGLAAVLLQHWLIPLNAPNSFGLFSNGGDLMTYRFGGLRVLHRELLYATEIPDAGWFTYTPFAAMLFAPLGFVTLGAAKVVWFLVNLGALFAIIWRCWRVLGFSANAPLTIACVGMNLVAWDIQPIHGTLWQGQVNLVLAALIIWDLTRPEDARWRGWSVGVASGVKLTAVIFVPYLLITRQWRAVAAAAVTAIGTVVLGWIVLPSDSSDYWLGAVRTTGHIGSLDHPANSSIGGALANVYTPQPMPTWLWVLLAGGAALLGMAAAWRAHRTGRELLAITVVGMVGCVVSPLAWTHHWVWTVPLMVLLVNQIMATQGGARWRWAAATTVIAVLVSMWWYWGLYVRAMRLNPDFESYITGWGAVIAHMSRAERVFDTALYPLLFLTVAIWVLATKSLRAGTVQE</sequence>
<dbReference type="EC" id="2.4.1.-" evidence="8"/>
<dbReference type="GO" id="GO:0016758">
    <property type="term" value="F:hexosyltransferase activity"/>
    <property type="evidence" value="ECO:0007669"/>
    <property type="project" value="InterPro"/>
</dbReference>
<evidence type="ECO:0000256" key="4">
    <source>
        <dbReference type="ARBA" id="ARBA00022692"/>
    </source>
</evidence>
<gene>
    <name evidence="8" type="primary">pimE_3</name>
    <name evidence="8" type="ORF">ERS075579_04186</name>
</gene>
<reference evidence="8 9" key="1">
    <citation type="submission" date="2015-03" db="EMBL/GenBank/DDBJ databases">
        <authorList>
            <person name="Murphy D."/>
        </authorList>
    </citation>
    <scope>NUCLEOTIDE SEQUENCE [LARGE SCALE GENOMIC DNA]</scope>
    <source>
        <strain evidence="8 9">PAP088</strain>
    </source>
</reference>
<keyword evidence="3 8" id="KW-0808">Transferase</keyword>
<proteinExistence type="inferred from homology"/>
<dbReference type="Pfam" id="PF09594">
    <property type="entry name" value="GT87"/>
    <property type="match status" value="1"/>
</dbReference>